<dbReference type="SUPFAM" id="SSF48726">
    <property type="entry name" value="Immunoglobulin"/>
    <property type="match status" value="3"/>
</dbReference>
<dbReference type="InterPro" id="IPR051170">
    <property type="entry name" value="Neural/epithelial_adhesion"/>
</dbReference>
<evidence type="ECO:0000256" key="5">
    <source>
        <dbReference type="ARBA" id="ARBA00023136"/>
    </source>
</evidence>
<feature type="region of interest" description="Disordered" evidence="9">
    <location>
        <begin position="390"/>
        <end position="411"/>
    </location>
</feature>
<dbReference type="GO" id="GO:0005886">
    <property type="term" value="C:plasma membrane"/>
    <property type="evidence" value="ECO:0007669"/>
    <property type="project" value="UniProtKB-SubCell"/>
</dbReference>
<dbReference type="Gene3D" id="2.60.40.10">
    <property type="entry name" value="Immunoglobulins"/>
    <property type="match status" value="3"/>
</dbReference>
<evidence type="ECO:0000256" key="3">
    <source>
        <dbReference type="ARBA" id="ARBA00022729"/>
    </source>
</evidence>
<evidence type="ECO:0000256" key="1">
    <source>
        <dbReference type="ARBA" id="ARBA00004236"/>
    </source>
</evidence>
<dbReference type="PROSITE" id="PS50835">
    <property type="entry name" value="IG_LIKE"/>
    <property type="match status" value="3"/>
</dbReference>
<feature type="region of interest" description="Disordered" evidence="9">
    <location>
        <begin position="342"/>
        <end position="378"/>
    </location>
</feature>
<name>A0A146KXW3_LYGHE</name>
<feature type="compositionally biased region" description="Low complexity" evidence="9">
    <location>
        <begin position="342"/>
        <end position="372"/>
    </location>
</feature>
<dbReference type="Pfam" id="PF13927">
    <property type="entry name" value="Ig_3"/>
    <property type="match status" value="1"/>
</dbReference>
<feature type="domain" description="Ig-like" evidence="11">
    <location>
        <begin position="239"/>
        <end position="332"/>
    </location>
</feature>
<dbReference type="PANTHER" id="PTHR12231:SF105">
    <property type="entry name" value="LACHESIN-LIKE PROTEIN"/>
    <property type="match status" value="1"/>
</dbReference>
<evidence type="ECO:0000256" key="4">
    <source>
        <dbReference type="ARBA" id="ARBA00022737"/>
    </source>
</evidence>
<dbReference type="InterPro" id="IPR003598">
    <property type="entry name" value="Ig_sub2"/>
</dbReference>
<reference evidence="12" key="1">
    <citation type="journal article" date="2016" name="Gigascience">
        <title>De novo construction of an expanded transcriptome assembly for the western tarnished plant bug, Lygus hesperus.</title>
        <authorList>
            <person name="Tassone E.E."/>
            <person name="Geib S.M."/>
            <person name="Hall B."/>
            <person name="Fabrick J.A."/>
            <person name="Brent C.S."/>
            <person name="Hull J.J."/>
        </authorList>
    </citation>
    <scope>NUCLEOTIDE SEQUENCE</scope>
</reference>
<dbReference type="PANTHER" id="PTHR12231">
    <property type="entry name" value="CTX-RELATED TYPE I TRANSMEMBRANE PROTEIN"/>
    <property type="match status" value="1"/>
</dbReference>
<dbReference type="GO" id="GO:0043005">
    <property type="term" value="C:neuron projection"/>
    <property type="evidence" value="ECO:0007669"/>
    <property type="project" value="TreeGrafter"/>
</dbReference>
<evidence type="ECO:0000313" key="12">
    <source>
        <dbReference type="EMBL" id="JAQ01251.1"/>
    </source>
</evidence>
<dbReference type="InterPro" id="IPR013783">
    <property type="entry name" value="Ig-like_fold"/>
</dbReference>
<dbReference type="InterPro" id="IPR013098">
    <property type="entry name" value="Ig_I-set"/>
</dbReference>
<feature type="domain" description="Ig-like" evidence="11">
    <location>
        <begin position="139"/>
        <end position="228"/>
    </location>
</feature>
<evidence type="ECO:0000256" key="9">
    <source>
        <dbReference type="SAM" id="MobiDB-lite"/>
    </source>
</evidence>
<dbReference type="SMART" id="SM00408">
    <property type="entry name" value="IGc2"/>
    <property type="match status" value="3"/>
</dbReference>
<dbReference type="FunFam" id="2.60.40.10:FF:000328">
    <property type="entry name" value="CLUMA_CG000981, isoform A"/>
    <property type="match status" value="1"/>
</dbReference>
<dbReference type="InterPro" id="IPR013106">
    <property type="entry name" value="Ig_V-set"/>
</dbReference>
<feature type="domain" description="Ig-like" evidence="11">
    <location>
        <begin position="36"/>
        <end position="131"/>
    </location>
</feature>
<evidence type="ECO:0000259" key="11">
    <source>
        <dbReference type="PROSITE" id="PS50835"/>
    </source>
</evidence>
<keyword evidence="5" id="KW-0472">Membrane</keyword>
<dbReference type="Pfam" id="PF07686">
    <property type="entry name" value="V-set"/>
    <property type="match status" value="1"/>
</dbReference>
<dbReference type="InterPro" id="IPR003599">
    <property type="entry name" value="Ig_sub"/>
</dbReference>
<dbReference type="InterPro" id="IPR036179">
    <property type="entry name" value="Ig-like_dom_sf"/>
</dbReference>
<feature type="chain" id="PRO_5007526791" evidence="10">
    <location>
        <begin position="27"/>
        <end position="430"/>
    </location>
</feature>
<comment type="subcellular location">
    <subcellularLocation>
        <location evidence="1">Cell membrane</location>
    </subcellularLocation>
</comment>
<dbReference type="SMART" id="SM00409">
    <property type="entry name" value="IG"/>
    <property type="match status" value="3"/>
</dbReference>
<dbReference type="Pfam" id="PF07679">
    <property type="entry name" value="I-set"/>
    <property type="match status" value="1"/>
</dbReference>
<gene>
    <name evidence="12" type="primary">LAC_22</name>
    <name evidence="12" type="ORF">g.76991</name>
</gene>
<keyword evidence="4" id="KW-0677">Repeat</keyword>
<evidence type="ECO:0000256" key="8">
    <source>
        <dbReference type="ARBA" id="ARBA00023319"/>
    </source>
</evidence>
<keyword evidence="8" id="KW-0393">Immunoglobulin domain</keyword>
<dbReference type="InterPro" id="IPR007110">
    <property type="entry name" value="Ig-like_dom"/>
</dbReference>
<proteinExistence type="predicted"/>
<keyword evidence="6" id="KW-1015">Disulfide bond</keyword>
<feature type="compositionally biased region" description="Basic and acidic residues" evidence="9">
    <location>
        <begin position="392"/>
        <end position="401"/>
    </location>
</feature>
<evidence type="ECO:0000256" key="7">
    <source>
        <dbReference type="ARBA" id="ARBA00023180"/>
    </source>
</evidence>
<keyword evidence="2" id="KW-1003">Cell membrane</keyword>
<accession>A0A146KXW3</accession>
<evidence type="ECO:0000256" key="2">
    <source>
        <dbReference type="ARBA" id="ARBA00022475"/>
    </source>
</evidence>
<keyword evidence="7" id="KW-0325">Glycoprotein</keyword>
<evidence type="ECO:0000256" key="10">
    <source>
        <dbReference type="SAM" id="SignalP"/>
    </source>
</evidence>
<organism evidence="12">
    <name type="scientific">Lygus hesperus</name>
    <name type="common">Western plant bug</name>
    <dbReference type="NCBI Taxonomy" id="30085"/>
    <lineage>
        <taxon>Eukaryota</taxon>
        <taxon>Metazoa</taxon>
        <taxon>Ecdysozoa</taxon>
        <taxon>Arthropoda</taxon>
        <taxon>Hexapoda</taxon>
        <taxon>Insecta</taxon>
        <taxon>Pterygota</taxon>
        <taxon>Neoptera</taxon>
        <taxon>Paraneoptera</taxon>
        <taxon>Hemiptera</taxon>
        <taxon>Heteroptera</taxon>
        <taxon>Panheteroptera</taxon>
        <taxon>Cimicomorpha</taxon>
        <taxon>Miridae</taxon>
        <taxon>Mirini</taxon>
        <taxon>Lygus</taxon>
    </lineage>
</organism>
<keyword evidence="3 10" id="KW-0732">Signal</keyword>
<sequence>MRSSPSTMAVWQQIACFFFLTTYSNSQDVVDEDWTPQFAEPIANVTVALGREAVLSCTVRNLGHLKVGWLKAEDQTVLSLDSKVVTHNMRVSVSHEPESDTWRLHIRQVKPSDKGCYMCQINTINMKKQIGCLDVHVPPDILDAGTSSDTEVQEGDNVTLVCSAVGQPAPRIQWRREDGRTFTIYNATQGFATVDTYNGGKLELVKVDYTQMGAYLCIASNDIPPAVSKRIVLKISFAPVSRQSNQMVGAVLGSSVNLACNFHAYPSDNTSWHREISEIHEYGGDYKIGVTRTSFEAILHLTVRNIRPIDFGRYFCSVTNALGNARSSITVYEIKVETTTIASSPTTTPLPSEPTTPTTIETTTTTEEPTTTDALSSNEISEQEMASLFNENSKRGAEASSRRRTYSNSVPSSLPNVSLVALVTFILALR</sequence>
<dbReference type="AlphaFoldDB" id="A0A146KXW3"/>
<evidence type="ECO:0000256" key="6">
    <source>
        <dbReference type="ARBA" id="ARBA00023157"/>
    </source>
</evidence>
<feature type="signal peptide" evidence="10">
    <location>
        <begin position="1"/>
        <end position="26"/>
    </location>
</feature>
<dbReference type="EMBL" id="GDHC01017378">
    <property type="protein sequence ID" value="JAQ01251.1"/>
    <property type="molecule type" value="Transcribed_RNA"/>
</dbReference>
<protein>
    <submittedName>
        <fullName evidence="12">Lachesin</fullName>
    </submittedName>
</protein>